<organism evidence="1 2">
    <name type="scientific">Pomacea canaliculata</name>
    <name type="common">Golden apple snail</name>
    <dbReference type="NCBI Taxonomy" id="400727"/>
    <lineage>
        <taxon>Eukaryota</taxon>
        <taxon>Metazoa</taxon>
        <taxon>Spiralia</taxon>
        <taxon>Lophotrochozoa</taxon>
        <taxon>Mollusca</taxon>
        <taxon>Gastropoda</taxon>
        <taxon>Caenogastropoda</taxon>
        <taxon>Architaenioglossa</taxon>
        <taxon>Ampullarioidea</taxon>
        <taxon>Ampullariidae</taxon>
        <taxon>Pomacea</taxon>
    </lineage>
</organism>
<evidence type="ECO:0000313" key="2">
    <source>
        <dbReference type="Proteomes" id="UP000245119"/>
    </source>
</evidence>
<reference evidence="1 2" key="1">
    <citation type="submission" date="2018-04" db="EMBL/GenBank/DDBJ databases">
        <title>The genome of golden apple snail Pomacea canaliculata provides insight into stress tolerance and invasive adaptation.</title>
        <authorList>
            <person name="Liu C."/>
            <person name="Liu B."/>
            <person name="Ren Y."/>
            <person name="Zhang Y."/>
            <person name="Wang H."/>
            <person name="Li S."/>
            <person name="Jiang F."/>
            <person name="Yin L."/>
            <person name="Zhang G."/>
            <person name="Qian W."/>
            <person name="Fan W."/>
        </authorList>
    </citation>
    <scope>NUCLEOTIDE SEQUENCE [LARGE SCALE GENOMIC DNA]</scope>
    <source>
        <strain evidence="1">SZHN2017</strain>
        <tissue evidence="1">Muscle</tissue>
    </source>
</reference>
<gene>
    <name evidence="1" type="ORF">C0Q70_06667</name>
</gene>
<dbReference type="InterPro" id="IPR018616">
    <property type="entry name" value="GUCD1"/>
</dbReference>
<evidence type="ECO:0000313" key="1">
    <source>
        <dbReference type="EMBL" id="PVD31255.1"/>
    </source>
</evidence>
<comment type="caution">
    <text evidence="1">The sequence shown here is derived from an EMBL/GenBank/DDBJ whole genome shotgun (WGS) entry which is preliminary data.</text>
</comment>
<proteinExistence type="predicted"/>
<dbReference type="OrthoDB" id="206796at2759"/>
<protein>
    <recommendedName>
        <fullName evidence="3">Protein GUCD1</fullName>
    </recommendedName>
</protein>
<dbReference type="Proteomes" id="UP000245119">
    <property type="component" value="Linkage Group LG4"/>
</dbReference>
<sequence>MITVPLVQQYYSWDCGLACVSMVLSHFHIPTSEVYTKDLDFLQCGESIWTIDLAYLLARYKLPHQLCTITLGANSDYATKLFYKGSFGKDEERINRMFKDAEKEGVCVEKRSVSLDEIIHHLSQNNIAIVLTDWCYLECLWCHSQIRRSCLCCLDLCHATYQGHYIVLCGFDRRKGLLFYKNPNAHGEDVCCCRLDKFEKARKSHGTDEDILFVFDKKVQVDK</sequence>
<dbReference type="PANTHER" id="PTHR31400:SF1">
    <property type="entry name" value="PROTEIN GUCD1"/>
    <property type="match status" value="1"/>
</dbReference>
<dbReference type="EMBL" id="PZQS01000004">
    <property type="protein sequence ID" value="PVD31255.1"/>
    <property type="molecule type" value="Genomic_DNA"/>
</dbReference>
<evidence type="ECO:0008006" key="3">
    <source>
        <dbReference type="Google" id="ProtNLM"/>
    </source>
</evidence>
<name>A0A2T7PCV4_POMCA</name>
<dbReference type="Gene3D" id="3.90.70.10">
    <property type="entry name" value="Cysteine proteinases"/>
    <property type="match status" value="1"/>
</dbReference>
<keyword evidence="2" id="KW-1185">Reference proteome</keyword>
<dbReference type="PANTHER" id="PTHR31400">
    <property type="entry name" value="GUANYLYL CYCLASE DOMAIN CONTAINING PROTEIN 1 GUCD1"/>
    <property type="match status" value="1"/>
</dbReference>
<dbReference type="Pfam" id="PF09778">
    <property type="entry name" value="Guanylate_cyc_2"/>
    <property type="match status" value="1"/>
</dbReference>
<accession>A0A2T7PCV4</accession>
<dbReference type="AlphaFoldDB" id="A0A2T7PCV4"/>